<dbReference type="Gene3D" id="3.20.20.70">
    <property type="entry name" value="Aldolase class I"/>
    <property type="match status" value="1"/>
</dbReference>
<dbReference type="SUPFAM" id="SSF51395">
    <property type="entry name" value="FMN-linked oxidoreductases"/>
    <property type="match status" value="1"/>
</dbReference>
<evidence type="ECO:0000256" key="3">
    <source>
        <dbReference type="ARBA" id="ARBA00022643"/>
    </source>
</evidence>
<comment type="cofactor">
    <cofactor evidence="1">
        <name>FMN</name>
        <dbReference type="ChEBI" id="CHEBI:58210"/>
    </cofactor>
</comment>
<dbReference type="PANTHER" id="PTHR43303">
    <property type="entry name" value="NADPH DEHYDROGENASE C23G7.10C-RELATED"/>
    <property type="match status" value="1"/>
</dbReference>
<comment type="caution">
    <text evidence="7">The sequence shown here is derived from an EMBL/GenBank/DDBJ whole genome shotgun (WGS) entry which is preliminary data.</text>
</comment>
<evidence type="ECO:0000313" key="7">
    <source>
        <dbReference type="EMBL" id="MET3573614.1"/>
    </source>
</evidence>
<name>A0ABV2G5Q8_9FIRM</name>
<evidence type="ECO:0000256" key="1">
    <source>
        <dbReference type="ARBA" id="ARBA00001917"/>
    </source>
</evidence>
<keyword evidence="4" id="KW-0521">NADP</keyword>
<dbReference type="Proteomes" id="UP001549200">
    <property type="component" value="Unassembled WGS sequence"/>
</dbReference>
<protein>
    <submittedName>
        <fullName evidence="7">2,4-dienoyl-CoA reductase-like NADH-dependent reductase (Old Yellow Enzyme family)</fullName>
    </submittedName>
</protein>
<feature type="domain" description="NADH:flavin oxidoreductase/NADH oxidase N-terminal" evidence="6">
    <location>
        <begin position="14"/>
        <end position="343"/>
    </location>
</feature>
<evidence type="ECO:0000259" key="6">
    <source>
        <dbReference type="Pfam" id="PF00724"/>
    </source>
</evidence>
<dbReference type="RefSeq" id="WP_330376825.1">
    <property type="nucleotide sequence ID" value="NZ_CAJMFN010000010.1"/>
</dbReference>
<keyword evidence="2" id="KW-0285">Flavoprotein</keyword>
<dbReference type="InterPro" id="IPR013785">
    <property type="entry name" value="Aldolase_TIM"/>
</dbReference>
<dbReference type="GeneID" id="93166488"/>
<evidence type="ECO:0000256" key="4">
    <source>
        <dbReference type="ARBA" id="ARBA00022857"/>
    </source>
</evidence>
<organism evidence="7 8">
    <name type="scientific">Enterocloster citroniae</name>
    <dbReference type="NCBI Taxonomy" id="358743"/>
    <lineage>
        <taxon>Bacteria</taxon>
        <taxon>Bacillati</taxon>
        <taxon>Bacillota</taxon>
        <taxon>Clostridia</taxon>
        <taxon>Lachnospirales</taxon>
        <taxon>Lachnospiraceae</taxon>
        <taxon>Enterocloster</taxon>
    </lineage>
</organism>
<dbReference type="EMBL" id="JBEPLZ010000034">
    <property type="protein sequence ID" value="MET3573614.1"/>
    <property type="molecule type" value="Genomic_DNA"/>
</dbReference>
<dbReference type="CDD" id="cd02803">
    <property type="entry name" value="OYE_like_FMN_family"/>
    <property type="match status" value="1"/>
</dbReference>
<accession>A0ABV2G5Q8</accession>
<evidence type="ECO:0000256" key="2">
    <source>
        <dbReference type="ARBA" id="ARBA00022630"/>
    </source>
</evidence>
<dbReference type="InterPro" id="IPR044152">
    <property type="entry name" value="YqjM-like"/>
</dbReference>
<keyword evidence="8" id="KW-1185">Reference proteome</keyword>
<sequence length="345" mass="37215">MNEVTNMRFLNTSIKIQTMELKNRLVMPPMAISKADENGKATSKTFDYYTEKSAGGYIGLIIAEHTYVSPEGKASKGQLSISEDNDIGGLKKLVSLVHKNGTKIMAQINHAGGAATPDITGLGQLSASAVRISKGSLTVPEGNLTTPLPKEMNPTDIKKVVNDFTKAALRTKAAGFDGVEIHSAHGYLLNQFYSPLTNKRIDEYTGDTIRGRIRLHLEIIQAIREAVGKDYPVALRLGACDYMTGGSTIEDSVLAAQEFVKAGIDLIDISGGLCGYINPTSHKQGYFDELSKAIKDTVSIPVILTGGITDAETAEMLLEQKKADLIGVGRAILKDSEWAKRAMKP</sequence>
<proteinExistence type="predicted"/>
<dbReference type="PANTHER" id="PTHR43303:SF4">
    <property type="entry name" value="NADPH DEHYDROGENASE C23G7.10C-RELATED"/>
    <property type="match status" value="1"/>
</dbReference>
<keyword evidence="3" id="KW-0288">FMN</keyword>
<gene>
    <name evidence="7" type="ORF">ABID13_005281</name>
</gene>
<evidence type="ECO:0000256" key="5">
    <source>
        <dbReference type="ARBA" id="ARBA00023002"/>
    </source>
</evidence>
<reference evidence="7 8" key="1">
    <citation type="submission" date="2024-06" db="EMBL/GenBank/DDBJ databases">
        <title>Genomic Encyclopedia of Type Strains, Phase IV (KMG-IV): sequencing the most valuable type-strain genomes for metagenomic binning, comparative biology and taxonomic classification.</title>
        <authorList>
            <person name="Goeker M."/>
        </authorList>
    </citation>
    <scope>NUCLEOTIDE SEQUENCE [LARGE SCALE GENOMIC DNA]</scope>
    <source>
        <strain evidence="7 8">DSM 19261</strain>
    </source>
</reference>
<keyword evidence="5" id="KW-0560">Oxidoreductase</keyword>
<dbReference type="Pfam" id="PF00724">
    <property type="entry name" value="Oxidored_FMN"/>
    <property type="match status" value="1"/>
</dbReference>
<evidence type="ECO:0000313" key="8">
    <source>
        <dbReference type="Proteomes" id="UP001549200"/>
    </source>
</evidence>
<dbReference type="InterPro" id="IPR001155">
    <property type="entry name" value="OxRdtase_FMN_N"/>
</dbReference>